<protein>
    <submittedName>
        <fullName evidence="2">SRSO17 transposase</fullName>
    </submittedName>
</protein>
<dbReference type="AlphaFoldDB" id="A0A2P8I1A2"/>
<evidence type="ECO:0000313" key="3">
    <source>
        <dbReference type="Proteomes" id="UP000241118"/>
    </source>
</evidence>
<evidence type="ECO:0000259" key="1">
    <source>
        <dbReference type="Pfam" id="PF13546"/>
    </source>
</evidence>
<dbReference type="Pfam" id="PF13546">
    <property type="entry name" value="DDE_5"/>
    <property type="match status" value="1"/>
</dbReference>
<dbReference type="RefSeq" id="WP_245950590.1">
    <property type="nucleotide sequence ID" value="NZ_PYAX01000014.1"/>
</dbReference>
<organism evidence="2 3">
    <name type="scientific">Saccharothrix carnea</name>
    <dbReference type="NCBI Taxonomy" id="1280637"/>
    <lineage>
        <taxon>Bacteria</taxon>
        <taxon>Bacillati</taxon>
        <taxon>Actinomycetota</taxon>
        <taxon>Actinomycetes</taxon>
        <taxon>Pseudonocardiales</taxon>
        <taxon>Pseudonocardiaceae</taxon>
        <taxon>Saccharothrix</taxon>
    </lineage>
</organism>
<dbReference type="PANTHER" id="PTHR33627:SF1">
    <property type="entry name" value="TRANSPOSASE"/>
    <property type="match status" value="1"/>
</dbReference>
<gene>
    <name evidence="2" type="ORF">B0I31_11475</name>
</gene>
<dbReference type="PANTHER" id="PTHR33627">
    <property type="entry name" value="TRANSPOSASE"/>
    <property type="match status" value="1"/>
</dbReference>
<dbReference type="InterPro" id="IPR038721">
    <property type="entry name" value="IS701-like_DDE_dom"/>
</dbReference>
<comment type="caution">
    <text evidence="2">The sequence shown here is derived from an EMBL/GenBank/DDBJ whole genome shotgun (WGS) entry which is preliminary data.</text>
</comment>
<proteinExistence type="predicted"/>
<accession>A0A2P8I1A2</accession>
<reference evidence="2 3" key="1">
    <citation type="submission" date="2018-03" db="EMBL/GenBank/DDBJ databases">
        <title>Genomic Encyclopedia of Type Strains, Phase III (KMG-III): the genomes of soil and plant-associated and newly described type strains.</title>
        <authorList>
            <person name="Whitman W."/>
        </authorList>
    </citation>
    <scope>NUCLEOTIDE SEQUENCE [LARGE SCALE GENOMIC DNA]</scope>
    <source>
        <strain evidence="2 3">CGMCC 4.7097</strain>
    </source>
</reference>
<dbReference type="Proteomes" id="UP000241118">
    <property type="component" value="Unassembled WGS sequence"/>
</dbReference>
<name>A0A2P8I1A2_SACCR</name>
<sequence length="426" mass="46355">MPGGRNSAARTTPDFSRDLVVAELGSALFASFVREDQRRKGVEYLDGLLRASGRKSIRNIAQAVGGQATEQYLHHFISDSTWCWRPVRRALAEHVRGVAEPDAWVVRPMLIPKAGKHSVGVARRFCSDLGQTVNAQQAMGVWAASDEITVPVDWRLHLSQAWVQDPGRRRRAAIPDWARAETEGECAVEAFLGADARLDFPDRPLVMDARGMDVHAVVARLHPGNPFLLRISGTQVFTVLDPAASRRGTDPLPARQIIGMARETRKPVTGRWPLLAATVRVGVPGQGGARAGDLTRVGVPGQPGRAGDLVLLGVGSAGQSWPAELWLSNQPNADIATLLHTSRFIDRVDHDFTRFGDRVGLRDFTGRSFAGWHRHTTLASAAHAVLALAETAYRGGWSGWTDDLAAVDPARDFRFPLTAGELPPAQ</sequence>
<dbReference type="EMBL" id="PYAX01000014">
    <property type="protein sequence ID" value="PSL52248.1"/>
    <property type="molecule type" value="Genomic_DNA"/>
</dbReference>
<dbReference type="InterPro" id="IPR039365">
    <property type="entry name" value="IS701-like"/>
</dbReference>
<keyword evidence="3" id="KW-1185">Reference proteome</keyword>
<evidence type="ECO:0000313" key="2">
    <source>
        <dbReference type="EMBL" id="PSL52248.1"/>
    </source>
</evidence>
<feature type="domain" description="Transposase IS701-like DDE" evidence="1">
    <location>
        <begin position="28"/>
        <end position="251"/>
    </location>
</feature>